<dbReference type="OrthoDB" id="764136at2759"/>
<dbReference type="InterPro" id="IPR038777">
    <property type="entry name" value="At4g18490-like"/>
</dbReference>
<protein>
    <submittedName>
        <fullName evidence="2">Uncharacterized protein</fullName>
    </submittedName>
</protein>
<dbReference type="STRING" id="1088818.A0A2H9ZV88"/>
<keyword evidence="3" id="KW-1185">Reference proteome</keyword>
<proteinExistence type="predicted"/>
<dbReference type="PANTHER" id="PTHR36380:SF1">
    <property type="entry name" value="OS01G0755100 PROTEIN"/>
    <property type="match status" value="1"/>
</dbReference>
<name>A0A2H9ZV88_9ASPA</name>
<evidence type="ECO:0000313" key="3">
    <source>
        <dbReference type="Proteomes" id="UP000236161"/>
    </source>
</evidence>
<gene>
    <name evidence="2" type="ORF">AXF42_Ash017142</name>
</gene>
<dbReference type="PANTHER" id="PTHR36380">
    <property type="entry name" value="BNAA03G58330D PROTEIN"/>
    <property type="match status" value="1"/>
</dbReference>
<sequence>MKSAKAVQNAASNEKPASLNTIPEIKVPESAGLSSHVDIDDNLRIAETFTKELDNICSKLKMKREESKELQVRSIINNNALLLLNYPMLEENIQKLQVFASSLLLKEI</sequence>
<evidence type="ECO:0000256" key="1">
    <source>
        <dbReference type="SAM" id="MobiDB-lite"/>
    </source>
</evidence>
<dbReference type="Proteomes" id="UP000236161">
    <property type="component" value="Unassembled WGS sequence"/>
</dbReference>
<organism evidence="2 3">
    <name type="scientific">Apostasia shenzhenica</name>
    <dbReference type="NCBI Taxonomy" id="1088818"/>
    <lineage>
        <taxon>Eukaryota</taxon>
        <taxon>Viridiplantae</taxon>
        <taxon>Streptophyta</taxon>
        <taxon>Embryophyta</taxon>
        <taxon>Tracheophyta</taxon>
        <taxon>Spermatophyta</taxon>
        <taxon>Magnoliopsida</taxon>
        <taxon>Liliopsida</taxon>
        <taxon>Asparagales</taxon>
        <taxon>Orchidaceae</taxon>
        <taxon>Apostasioideae</taxon>
        <taxon>Apostasia</taxon>
    </lineage>
</organism>
<evidence type="ECO:0000313" key="2">
    <source>
        <dbReference type="EMBL" id="PKA47197.1"/>
    </source>
</evidence>
<feature type="region of interest" description="Disordered" evidence="1">
    <location>
        <begin position="1"/>
        <end position="21"/>
    </location>
</feature>
<dbReference type="AlphaFoldDB" id="A0A2H9ZV88"/>
<accession>A0A2H9ZV88</accession>
<dbReference type="EMBL" id="KZ453539">
    <property type="protein sequence ID" value="PKA47197.1"/>
    <property type="molecule type" value="Genomic_DNA"/>
</dbReference>
<reference evidence="2 3" key="1">
    <citation type="journal article" date="2017" name="Nature">
        <title>The Apostasia genome and the evolution of orchids.</title>
        <authorList>
            <person name="Zhang G.Q."/>
            <person name="Liu K.W."/>
            <person name="Li Z."/>
            <person name="Lohaus R."/>
            <person name="Hsiao Y.Y."/>
            <person name="Niu S.C."/>
            <person name="Wang J.Y."/>
            <person name="Lin Y.C."/>
            <person name="Xu Q."/>
            <person name="Chen L.J."/>
            <person name="Yoshida K."/>
            <person name="Fujiwara S."/>
            <person name="Wang Z.W."/>
            <person name="Zhang Y.Q."/>
            <person name="Mitsuda N."/>
            <person name="Wang M."/>
            <person name="Liu G.H."/>
            <person name="Pecoraro L."/>
            <person name="Huang H.X."/>
            <person name="Xiao X.J."/>
            <person name="Lin M."/>
            <person name="Wu X.Y."/>
            <person name="Wu W.L."/>
            <person name="Chen Y.Y."/>
            <person name="Chang S.B."/>
            <person name="Sakamoto S."/>
            <person name="Ohme-Takagi M."/>
            <person name="Yagi M."/>
            <person name="Zeng S.J."/>
            <person name="Shen C.Y."/>
            <person name="Yeh C.M."/>
            <person name="Luo Y.B."/>
            <person name="Tsai W.C."/>
            <person name="Van de Peer Y."/>
            <person name="Liu Z.J."/>
        </authorList>
    </citation>
    <scope>NUCLEOTIDE SEQUENCE [LARGE SCALE GENOMIC DNA]</scope>
    <source>
        <strain evidence="3">cv. Shenzhen</strain>
        <tissue evidence="2">Stem</tissue>
    </source>
</reference>